<dbReference type="OrthoDB" id="10343157at2759"/>
<reference evidence="1" key="1">
    <citation type="submission" date="2021-03" db="EMBL/GenBank/DDBJ databases">
        <authorList>
            <person name="Tagirdzhanova G."/>
        </authorList>
    </citation>
    <scope>NUCLEOTIDE SEQUENCE</scope>
</reference>
<protein>
    <submittedName>
        <fullName evidence="1">Uncharacterized protein</fullName>
    </submittedName>
</protein>
<proteinExistence type="predicted"/>
<accession>A0A8H3FAD2</accession>
<evidence type="ECO:0000313" key="2">
    <source>
        <dbReference type="Proteomes" id="UP000664203"/>
    </source>
</evidence>
<comment type="caution">
    <text evidence="1">The sequence shown here is derived from an EMBL/GenBank/DDBJ whole genome shotgun (WGS) entry which is preliminary data.</text>
</comment>
<gene>
    <name evidence="1" type="ORF">ALECFALPRED_001388</name>
</gene>
<evidence type="ECO:0000313" key="1">
    <source>
        <dbReference type="EMBL" id="CAF9919965.1"/>
    </source>
</evidence>
<name>A0A8H3FAD2_9LECA</name>
<keyword evidence="2" id="KW-1185">Reference proteome</keyword>
<dbReference type="Proteomes" id="UP000664203">
    <property type="component" value="Unassembled WGS sequence"/>
</dbReference>
<organism evidence="1 2">
    <name type="scientific">Alectoria fallacina</name>
    <dbReference type="NCBI Taxonomy" id="1903189"/>
    <lineage>
        <taxon>Eukaryota</taxon>
        <taxon>Fungi</taxon>
        <taxon>Dikarya</taxon>
        <taxon>Ascomycota</taxon>
        <taxon>Pezizomycotina</taxon>
        <taxon>Lecanoromycetes</taxon>
        <taxon>OSLEUM clade</taxon>
        <taxon>Lecanoromycetidae</taxon>
        <taxon>Lecanorales</taxon>
        <taxon>Lecanorineae</taxon>
        <taxon>Parmeliaceae</taxon>
        <taxon>Alectoria</taxon>
    </lineage>
</organism>
<sequence>MPLIMSPCVPDDANDLAQAHLATFAFSASGPSKHYLKVTDTSTNEIAAYAIWISVPPLQKYKADNHDPWLLSSAELVTASNSNSGLCIGVRERLWSTCLYRGARAASKLRQFGLKARGLDRQCRMRVESVRMSVGSCVGLVGA</sequence>
<dbReference type="EMBL" id="CAJPDR010000131">
    <property type="protein sequence ID" value="CAF9919965.1"/>
    <property type="molecule type" value="Genomic_DNA"/>
</dbReference>
<dbReference type="AlphaFoldDB" id="A0A8H3FAD2"/>